<dbReference type="Proteomes" id="UP000095283">
    <property type="component" value="Unplaced"/>
</dbReference>
<proteinExistence type="predicted"/>
<protein>
    <submittedName>
        <fullName evidence="3">DUF4005 domain-containing protein</fullName>
    </submittedName>
</protein>
<sequence>MQSLIERMWLAALLLVLAAFQTYLFSAVIRCSIYVSGIEASRRRRESAFERCSERVRLAKENGLWRTTSWGGGFQQYKGQYDENKPKKTVKQKGFHVQWNIQKNELPEEEQVIKPSVNRGQMMLTPSQPIEQTSSQQSIRKSDPAEHISSHKVCRTHSHRKGQSESPKKERIPPQYTAQKSSSESSHMISHRNEETQQTEGSTSLIKATEGRVTLKIDRRESTHTTSASSSHRRQTEKQRDKVDGDKRLKEQEHEQNEQSPLNSSINRHKRSASRRPSLHTHKSVDSEDVPAEQKISLQKDKCSTSQQRRRSSFGCDNSPSGNQQTSRHQKSALRTTERRQYETPVVKKVSITATHQ</sequence>
<evidence type="ECO:0000256" key="1">
    <source>
        <dbReference type="SAM" id="MobiDB-lite"/>
    </source>
</evidence>
<dbReference type="WBParaSite" id="Hba_18616">
    <property type="protein sequence ID" value="Hba_18616"/>
    <property type="gene ID" value="Hba_18616"/>
</dbReference>
<dbReference type="AlphaFoldDB" id="A0A1I7XLG0"/>
<evidence type="ECO:0000313" key="3">
    <source>
        <dbReference type="WBParaSite" id="Hba_18616"/>
    </source>
</evidence>
<accession>A0A1I7XLG0</accession>
<feature type="compositionally biased region" description="Basic and acidic residues" evidence="1">
    <location>
        <begin position="162"/>
        <end position="172"/>
    </location>
</feature>
<feature type="compositionally biased region" description="Polar residues" evidence="1">
    <location>
        <begin position="127"/>
        <end position="139"/>
    </location>
</feature>
<feature type="compositionally biased region" description="Basic and acidic residues" evidence="1">
    <location>
        <begin position="140"/>
        <end position="149"/>
    </location>
</feature>
<feature type="compositionally biased region" description="Basic and acidic residues" evidence="1">
    <location>
        <begin position="209"/>
        <end position="223"/>
    </location>
</feature>
<feature type="compositionally biased region" description="Polar residues" evidence="1">
    <location>
        <begin position="196"/>
        <end position="206"/>
    </location>
</feature>
<reference evidence="3" key="1">
    <citation type="submission" date="2016-11" db="UniProtKB">
        <authorList>
            <consortium name="WormBaseParasite"/>
        </authorList>
    </citation>
    <scope>IDENTIFICATION</scope>
</reference>
<feature type="region of interest" description="Disordered" evidence="1">
    <location>
        <begin position="127"/>
        <end position="357"/>
    </location>
</feature>
<organism evidence="2 3">
    <name type="scientific">Heterorhabditis bacteriophora</name>
    <name type="common">Entomopathogenic nematode worm</name>
    <dbReference type="NCBI Taxonomy" id="37862"/>
    <lineage>
        <taxon>Eukaryota</taxon>
        <taxon>Metazoa</taxon>
        <taxon>Ecdysozoa</taxon>
        <taxon>Nematoda</taxon>
        <taxon>Chromadorea</taxon>
        <taxon>Rhabditida</taxon>
        <taxon>Rhabditina</taxon>
        <taxon>Rhabditomorpha</taxon>
        <taxon>Strongyloidea</taxon>
        <taxon>Heterorhabditidae</taxon>
        <taxon>Heterorhabditis</taxon>
    </lineage>
</organism>
<evidence type="ECO:0000313" key="2">
    <source>
        <dbReference type="Proteomes" id="UP000095283"/>
    </source>
</evidence>
<feature type="compositionally biased region" description="Polar residues" evidence="1">
    <location>
        <begin position="315"/>
        <end position="327"/>
    </location>
</feature>
<name>A0A1I7XLG0_HETBA</name>
<feature type="compositionally biased region" description="Basic residues" evidence="1">
    <location>
        <begin position="267"/>
        <end position="282"/>
    </location>
</feature>
<feature type="compositionally biased region" description="Basic residues" evidence="1">
    <location>
        <begin position="150"/>
        <end position="161"/>
    </location>
</feature>
<keyword evidence="2" id="KW-1185">Reference proteome</keyword>
<feature type="compositionally biased region" description="Basic and acidic residues" evidence="1">
    <location>
        <begin position="234"/>
        <end position="257"/>
    </location>
</feature>